<dbReference type="InterPro" id="IPR016186">
    <property type="entry name" value="C-type_lectin-like/link_sf"/>
</dbReference>
<dbReference type="PANTHER" id="PTHR22991:SF40">
    <property type="entry name" value="PROTEIN CBG13490"/>
    <property type="match status" value="1"/>
</dbReference>
<dbReference type="AlphaFoldDB" id="A0AAV5V9P3"/>
<dbReference type="Proteomes" id="UP001432322">
    <property type="component" value="Unassembled WGS sequence"/>
</dbReference>
<evidence type="ECO:0008006" key="4">
    <source>
        <dbReference type="Google" id="ProtNLM"/>
    </source>
</evidence>
<gene>
    <name evidence="2" type="ORF">PFISCL1PPCAC_7245</name>
</gene>
<sequence>DKQTCSPSLTETRYYATSDKFWYPYSGERHYYCQETTSWECDGYNLVQLGKSPEMCFLLDKTEVTWAKAESNCQTRHAHIAAIHDQSMNDFVKRTAVGAGLEVGVHLGLQ</sequence>
<reference evidence="2" key="1">
    <citation type="submission" date="2023-10" db="EMBL/GenBank/DDBJ databases">
        <title>Genome assembly of Pristionchus species.</title>
        <authorList>
            <person name="Yoshida K."/>
            <person name="Sommer R.J."/>
        </authorList>
    </citation>
    <scope>NUCLEOTIDE SEQUENCE</scope>
    <source>
        <strain evidence="2">RS5133</strain>
    </source>
</reference>
<evidence type="ECO:0000256" key="1">
    <source>
        <dbReference type="ARBA" id="ARBA00023157"/>
    </source>
</evidence>
<feature type="non-terminal residue" evidence="2">
    <location>
        <position position="110"/>
    </location>
</feature>
<dbReference type="Gene3D" id="3.10.100.10">
    <property type="entry name" value="Mannose-Binding Protein A, subunit A"/>
    <property type="match status" value="1"/>
</dbReference>
<dbReference type="InterPro" id="IPR016187">
    <property type="entry name" value="CTDL_fold"/>
</dbReference>
<protein>
    <recommendedName>
        <fullName evidence="4">C-type lectin</fullName>
    </recommendedName>
</protein>
<proteinExistence type="predicted"/>
<name>A0AAV5V9P3_9BILA</name>
<organism evidence="2 3">
    <name type="scientific">Pristionchus fissidentatus</name>
    <dbReference type="NCBI Taxonomy" id="1538716"/>
    <lineage>
        <taxon>Eukaryota</taxon>
        <taxon>Metazoa</taxon>
        <taxon>Ecdysozoa</taxon>
        <taxon>Nematoda</taxon>
        <taxon>Chromadorea</taxon>
        <taxon>Rhabditida</taxon>
        <taxon>Rhabditina</taxon>
        <taxon>Diplogasteromorpha</taxon>
        <taxon>Diplogasteroidea</taxon>
        <taxon>Neodiplogasteridae</taxon>
        <taxon>Pristionchus</taxon>
    </lineage>
</organism>
<feature type="non-terminal residue" evidence="2">
    <location>
        <position position="1"/>
    </location>
</feature>
<accession>A0AAV5V9P3</accession>
<evidence type="ECO:0000313" key="3">
    <source>
        <dbReference type="Proteomes" id="UP001432322"/>
    </source>
</evidence>
<dbReference type="SUPFAM" id="SSF56436">
    <property type="entry name" value="C-type lectin-like"/>
    <property type="match status" value="1"/>
</dbReference>
<dbReference type="InterPro" id="IPR050976">
    <property type="entry name" value="Snaclec"/>
</dbReference>
<dbReference type="PANTHER" id="PTHR22991">
    <property type="entry name" value="PROTEIN CBG13490"/>
    <property type="match status" value="1"/>
</dbReference>
<keyword evidence="1" id="KW-1015">Disulfide bond</keyword>
<keyword evidence="3" id="KW-1185">Reference proteome</keyword>
<dbReference type="EMBL" id="BTSY01000002">
    <property type="protein sequence ID" value="GMT15948.1"/>
    <property type="molecule type" value="Genomic_DNA"/>
</dbReference>
<evidence type="ECO:0000313" key="2">
    <source>
        <dbReference type="EMBL" id="GMT15948.1"/>
    </source>
</evidence>
<dbReference type="CDD" id="cd00037">
    <property type="entry name" value="CLECT"/>
    <property type="match status" value="1"/>
</dbReference>
<comment type="caution">
    <text evidence="2">The sequence shown here is derived from an EMBL/GenBank/DDBJ whole genome shotgun (WGS) entry which is preliminary data.</text>
</comment>